<keyword evidence="1" id="KW-0802">TPR repeat</keyword>
<evidence type="ECO:0000313" key="4">
    <source>
        <dbReference type="Proteomes" id="UP000092993"/>
    </source>
</evidence>
<name>A0A1C7MIS2_GRIFR</name>
<evidence type="ECO:0000259" key="2">
    <source>
        <dbReference type="PROSITE" id="PS50280"/>
    </source>
</evidence>
<accession>A0A1C7MIS2</accession>
<reference evidence="3 4" key="1">
    <citation type="submission" date="2016-03" db="EMBL/GenBank/DDBJ databases">
        <title>Whole genome sequencing of Grifola frondosa 9006-11.</title>
        <authorList>
            <person name="Min B."/>
            <person name="Park H."/>
            <person name="Kim J.-G."/>
            <person name="Cho H."/>
            <person name="Oh Y.-L."/>
            <person name="Kong W.-S."/>
            <person name="Choi I.-G."/>
        </authorList>
    </citation>
    <scope>NUCLEOTIDE SEQUENCE [LARGE SCALE GENOMIC DNA]</scope>
    <source>
        <strain evidence="3 4">9006-11</strain>
    </source>
</reference>
<evidence type="ECO:0000256" key="1">
    <source>
        <dbReference type="PROSITE-ProRule" id="PRU00339"/>
    </source>
</evidence>
<dbReference type="PANTHER" id="PTHR47643:SF2">
    <property type="entry name" value="TPR DOMAIN PROTEIN (AFU_ORTHOLOGUE AFUA_5G12710)"/>
    <property type="match status" value="1"/>
</dbReference>
<dbReference type="OrthoDB" id="5945798at2759"/>
<dbReference type="PANTHER" id="PTHR47643">
    <property type="entry name" value="TPR DOMAIN PROTEIN (AFU_ORTHOLOGUE AFUA_5G12710)"/>
    <property type="match status" value="1"/>
</dbReference>
<evidence type="ECO:0000313" key="3">
    <source>
        <dbReference type="EMBL" id="OBZ76730.1"/>
    </source>
</evidence>
<dbReference type="AlphaFoldDB" id="A0A1C7MIS2"/>
<keyword evidence="4" id="KW-1185">Reference proteome</keyword>
<organism evidence="3 4">
    <name type="scientific">Grifola frondosa</name>
    <name type="common">Maitake</name>
    <name type="synonym">Polyporus frondosus</name>
    <dbReference type="NCBI Taxonomy" id="5627"/>
    <lineage>
        <taxon>Eukaryota</taxon>
        <taxon>Fungi</taxon>
        <taxon>Dikarya</taxon>
        <taxon>Basidiomycota</taxon>
        <taxon>Agaricomycotina</taxon>
        <taxon>Agaricomycetes</taxon>
        <taxon>Polyporales</taxon>
        <taxon>Grifolaceae</taxon>
        <taxon>Grifola</taxon>
    </lineage>
</organism>
<protein>
    <submittedName>
        <fullName evidence="3">Small glutamine-rich tetratricopeptide repeat-containing protein beta</fullName>
    </submittedName>
</protein>
<feature type="repeat" description="TPR" evidence="1">
    <location>
        <begin position="239"/>
        <end position="272"/>
    </location>
</feature>
<dbReference type="Gene3D" id="1.25.40.10">
    <property type="entry name" value="Tetratricopeptide repeat domain"/>
    <property type="match status" value="1"/>
</dbReference>
<comment type="caution">
    <text evidence="3">The sequence shown here is derived from an EMBL/GenBank/DDBJ whole genome shotgun (WGS) entry which is preliminary data.</text>
</comment>
<dbReference type="Gene3D" id="2.170.270.10">
    <property type="entry name" value="SET domain"/>
    <property type="match status" value="1"/>
</dbReference>
<dbReference type="SMART" id="SM00028">
    <property type="entry name" value="TPR"/>
    <property type="match status" value="2"/>
</dbReference>
<dbReference type="OMA" id="YVGCTFI"/>
<dbReference type="InterPro" id="IPR053209">
    <property type="entry name" value="Gramillin-biosynth_MTr"/>
</dbReference>
<dbReference type="SUPFAM" id="SSF48452">
    <property type="entry name" value="TPR-like"/>
    <property type="match status" value="1"/>
</dbReference>
<dbReference type="Proteomes" id="UP000092993">
    <property type="component" value="Unassembled WGS sequence"/>
</dbReference>
<dbReference type="InterPro" id="IPR011990">
    <property type="entry name" value="TPR-like_helical_dom_sf"/>
</dbReference>
<dbReference type="InterPro" id="IPR001214">
    <property type="entry name" value="SET_dom"/>
</dbReference>
<dbReference type="InterPro" id="IPR019734">
    <property type="entry name" value="TPR_rpt"/>
</dbReference>
<dbReference type="InterPro" id="IPR046341">
    <property type="entry name" value="SET_dom_sf"/>
</dbReference>
<dbReference type="EMBL" id="LUGG01000003">
    <property type="protein sequence ID" value="OBZ76730.1"/>
    <property type="molecule type" value="Genomic_DNA"/>
</dbReference>
<gene>
    <name evidence="3" type="primary">Sgtb</name>
    <name evidence="3" type="ORF">A0H81_03833</name>
</gene>
<feature type="domain" description="SET" evidence="2">
    <location>
        <begin position="379"/>
        <end position="501"/>
    </location>
</feature>
<dbReference type="PROSITE" id="PS50005">
    <property type="entry name" value="TPR"/>
    <property type="match status" value="1"/>
</dbReference>
<dbReference type="STRING" id="5627.A0A1C7MIS2"/>
<proteinExistence type="predicted"/>
<dbReference type="PROSITE" id="PS50280">
    <property type="entry name" value="SET"/>
    <property type="match status" value="1"/>
</dbReference>
<dbReference type="SUPFAM" id="SSF82199">
    <property type="entry name" value="SET domain"/>
    <property type="match status" value="1"/>
</dbReference>
<sequence length="699" mass="78371">MDPATLAAQVGQLDISEMPLQGTRPPHFRADMSPDEIQRAIREYQEWFEQDRQVSPGPAPYIDRDSLIEGQISRRRQHERHFNSRAGVQWYMSIVGFAKHSSSAPLEALERVNFSQMLVRKVHIGSYLLCRTITPCIRLTSIQMVVEDPEGVAQNLSIYNFPTTLECSLDYLDLLFPLGTVIAIREPTFKAATQGPCPFLRVDTPTDIAFIGPHSPLLNDLTWHSGTHVPRSLALPETVESWRERGNAYFKASDWLPAAIAYSHGLALDPDAAVLLSNRSEAFLRLNYFSGALHDARRILSMTGIAESLVNKAWFRAGKAEYARGQYDAAEASFVQWQRGHPEDPAVLEWITRSQQRLAEKRTGNFDWAEMFRISQKEKHLDVADYQGPLAVGNMDHYGGGRGMVSTRDIGVGELLLVSKPFVAIYAEDLSDRQVVMSVDLISKTMNKRTGSAALSRIVEKMYGNPDTHDLVYHLRQPGDVMIIRATAPIQAGSEITLRYTAEISYVARHAVLRKHMIASCDCQLCKEDQNDGEAAIQRRHELYTSFSDTELQRQSLAELRSLEQELMATCVPSRSAVRPMTATVQHAIAEKIRSLYIPGTLSEAIEEDMKALESFGFVVLDRATSDDSAASPDQPVFMMVRIAWTFLLLNDEGKAVCWLKAALWLFNASIGGGKELFMLVLMPILSKMDMQSFGERVL</sequence>